<dbReference type="PROSITE" id="PS00012">
    <property type="entry name" value="PHOSPHOPANTETHEINE"/>
    <property type="match status" value="2"/>
</dbReference>
<feature type="domain" description="Carrier" evidence="4">
    <location>
        <begin position="1036"/>
        <end position="1111"/>
    </location>
</feature>
<reference evidence="5 6" key="1">
    <citation type="submission" date="2020-01" db="EMBL/GenBank/DDBJ databases">
        <title>Complete genome sequence of Chitinophaga sp. H33E-04 isolated from quinoa roots.</title>
        <authorList>
            <person name="Weon H.-Y."/>
            <person name="Lee S.A."/>
        </authorList>
    </citation>
    <scope>NUCLEOTIDE SEQUENCE [LARGE SCALE GENOMIC DNA]</scope>
    <source>
        <strain evidence="5 6">H33E-04</strain>
    </source>
</reference>
<dbReference type="Pfam" id="PF00668">
    <property type="entry name" value="Condensation"/>
    <property type="match status" value="3"/>
</dbReference>
<dbReference type="GO" id="GO:0043041">
    <property type="term" value="P:amino acid activation for nonribosomal peptide biosynthetic process"/>
    <property type="evidence" value="ECO:0007669"/>
    <property type="project" value="TreeGrafter"/>
</dbReference>
<dbReference type="FunFam" id="3.40.50.980:FF:000001">
    <property type="entry name" value="Non-ribosomal peptide synthetase"/>
    <property type="match status" value="3"/>
</dbReference>
<dbReference type="FunFam" id="3.40.50.12780:FF:000012">
    <property type="entry name" value="Non-ribosomal peptide synthetase"/>
    <property type="match status" value="2"/>
</dbReference>
<keyword evidence="3" id="KW-0597">Phosphoprotein</keyword>
<dbReference type="CDD" id="cd12117">
    <property type="entry name" value="A_NRPS_Srf_like"/>
    <property type="match status" value="3"/>
</dbReference>
<dbReference type="Gene3D" id="1.10.1200.10">
    <property type="entry name" value="ACP-like"/>
    <property type="match status" value="3"/>
</dbReference>
<dbReference type="SUPFAM" id="SSF56801">
    <property type="entry name" value="Acetyl-CoA synthetase-like"/>
    <property type="match status" value="3"/>
</dbReference>
<dbReference type="Gene3D" id="1.10.10.1830">
    <property type="entry name" value="Non-ribosomal peptide synthase, adenylation domain"/>
    <property type="match status" value="1"/>
</dbReference>
<dbReference type="InterPro" id="IPR025110">
    <property type="entry name" value="AMP-bd_C"/>
</dbReference>
<evidence type="ECO:0000256" key="1">
    <source>
        <dbReference type="ARBA" id="ARBA00001957"/>
    </source>
</evidence>
<keyword evidence="6" id="KW-1185">Reference proteome</keyword>
<organism evidence="5 6">
    <name type="scientific">Chitinophaga agri</name>
    <dbReference type="NCBI Taxonomy" id="2703787"/>
    <lineage>
        <taxon>Bacteria</taxon>
        <taxon>Pseudomonadati</taxon>
        <taxon>Bacteroidota</taxon>
        <taxon>Chitinophagia</taxon>
        <taxon>Chitinophagales</taxon>
        <taxon>Chitinophagaceae</taxon>
        <taxon>Chitinophaga</taxon>
    </lineage>
</organism>
<keyword evidence="2" id="KW-0596">Phosphopantetheine</keyword>
<evidence type="ECO:0000313" key="5">
    <source>
        <dbReference type="EMBL" id="QHS63326.1"/>
    </source>
</evidence>
<dbReference type="InterPro" id="IPR006162">
    <property type="entry name" value="Ppantetheine_attach_site"/>
</dbReference>
<dbReference type="GO" id="GO:0031177">
    <property type="term" value="F:phosphopantetheine binding"/>
    <property type="evidence" value="ECO:0007669"/>
    <property type="project" value="InterPro"/>
</dbReference>
<dbReference type="PROSITE" id="PS50075">
    <property type="entry name" value="CARRIER"/>
    <property type="match status" value="3"/>
</dbReference>
<dbReference type="InterPro" id="IPR000873">
    <property type="entry name" value="AMP-dep_synth/lig_dom"/>
</dbReference>
<dbReference type="Gene3D" id="3.30.300.30">
    <property type="match status" value="3"/>
</dbReference>
<proteinExistence type="predicted"/>
<dbReference type="InterPro" id="IPR044894">
    <property type="entry name" value="TubC_N_sf"/>
</dbReference>
<dbReference type="Gene3D" id="3.30.559.30">
    <property type="entry name" value="Nonribosomal peptide synthetase, condensation domain"/>
    <property type="match status" value="3"/>
</dbReference>
<feature type="domain" description="Carrier" evidence="4">
    <location>
        <begin position="3191"/>
        <end position="3266"/>
    </location>
</feature>
<feature type="domain" description="Carrier" evidence="4">
    <location>
        <begin position="2112"/>
        <end position="2187"/>
    </location>
</feature>
<dbReference type="PROSITE" id="PS00455">
    <property type="entry name" value="AMP_BINDING"/>
    <property type="match status" value="3"/>
</dbReference>
<evidence type="ECO:0000313" key="6">
    <source>
        <dbReference type="Proteomes" id="UP000476411"/>
    </source>
</evidence>
<gene>
    <name evidence="5" type="ORF">GWR21_28185</name>
</gene>
<dbReference type="KEGG" id="chih:GWR21_28185"/>
<evidence type="ECO:0000259" key="4">
    <source>
        <dbReference type="PROSITE" id="PS50075"/>
    </source>
</evidence>
<accession>A0A6B9ZMU8</accession>
<dbReference type="NCBIfam" id="NF003417">
    <property type="entry name" value="PRK04813.1"/>
    <property type="match status" value="3"/>
</dbReference>
<comment type="cofactor">
    <cofactor evidence="1">
        <name>pantetheine 4'-phosphate</name>
        <dbReference type="ChEBI" id="CHEBI:47942"/>
    </cofactor>
</comment>
<dbReference type="FunFam" id="1.10.1200.10:FF:000016">
    <property type="entry name" value="Non-ribosomal peptide synthase"/>
    <property type="match status" value="1"/>
</dbReference>
<evidence type="ECO:0000256" key="3">
    <source>
        <dbReference type="ARBA" id="ARBA00022553"/>
    </source>
</evidence>
<dbReference type="InterPro" id="IPR045851">
    <property type="entry name" value="AMP-bd_C_sf"/>
</dbReference>
<dbReference type="SMART" id="SM00823">
    <property type="entry name" value="PKS_PP"/>
    <property type="match status" value="2"/>
</dbReference>
<dbReference type="InterPro" id="IPR020845">
    <property type="entry name" value="AMP-binding_CS"/>
</dbReference>
<dbReference type="FunFam" id="2.30.38.10:FF:000001">
    <property type="entry name" value="Non-ribosomal peptide synthetase PvdI"/>
    <property type="match status" value="2"/>
</dbReference>
<dbReference type="FunFam" id="1.10.1200.10:FF:000005">
    <property type="entry name" value="Nonribosomal peptide synthetase 1"/>
    <property type="match status" value="2"/>
</dbReference>
<dbReference type="EMBL" id="CP048113">
    <property type="protein sequence ID" value="QHS63326.1"/>
    <property type="molecule type" value="Genomic_DNA"/>
</dbReference>
<dbReference type="GO" id="GO:0044550">
    <property type="term" value="P:secondary metabolite biosynthetic process"/>
    <property type="evidence" value="ECO:0007669"/>
    <property type="project" value="TreeGrafter"/>
</dbReference>
<dbReference type="SUPFAM" id="SSF52777">
    <property type="entry name" value="CoA-dependent acyltransferases"/>
    <property type="match status" value="6"/>
</dbReference>
<dbReference type="CDD" id="cd19531">
    <property type="entry name" value="LCL_NRPS-like"/>
    <property type="match status" value="1"/>
</dbReference>
<dbReference type="Gene3D" id="3.30.559.10">
    <property type="entry name" value="Chloramphenicol acetyltransferase-like domain"/>
    <property type="match status" value="3"/>
</dbReference>
<dbReference type="RefSeq" id="WP_162335042.1">
    <property type="nucleotide sequence ID" value="NZ_CP048113.1"/>
</dbReference>
<sequence>MNTSSKKAINILKKARTNGVFVFIENDKLKIRANEQVQIDDVLLDEIRQHKTELMHLLRHDLDRGEEVLPHIHPVDRREVTRLPLSFGQEGLWLIDQLDGSAHYHIEALFAVKGELAVAKLEAAFRYIVNRHEILRTVIRQDAGAPYQYILDGNNWHLEVADYTAEAIVSDELLAAWFSRPFDLSADYMLRAGLFKLEERRHLLLINMHHIAADGWAISVLVNELSAIYAAMISDKAVLLPALRIQYADYAAWQRQLVHTGILDKQLRYWEQQLHGITRFSLPYDFIRPAVQSTRGALAKYEIGASLSAALHRLSQEEHVTLFMTLLAAWKVLMYRYSGATDICVGTVIAGRSQQEQEAMIGFFANTLALRSEVRGAIAFRSLLHQLKDTTLSAYEHQDLPFEKVVEVAGEQRDRGHHPLYDVIFTMQNMPEIPALLLGNATLSAVSRQHTTSQFDLNITVVEKSGQLEVNVEYCTDLFLSASIDRLFKHYISLLESVVAAPATLIDDLSIISEQERITLETMTVPPVVAYPADHSVGAVFSQQALTTPDATALLCDDTVLSYEALDAESNRLAAYLVQLGVAPESLVAVCIDRSADLIITLLGILKAGAAFVPIDPRYPQQRITQMLSETAYTIAITNSEYRDLFHHDAQILTLEALQPILGLLPATPLPARATADSLAYVMYTSGSTGRPKGVMVTHRNIVSLALGSGFLDWSADEVLLSTGSPSFDASTIEYWGTLLNGATLVLASEEKLLDSARLKEEISTRHVTRMWFTAGWLHQLIDTDISIFGSLQTVMAGGEKLSETHIGRLRAAYPALTIINGYGPTENTTFSLTYAIPDIIPGQPVPIGYPLSNRIAYVLDSRLQQLPVGVPGELYVGGAGLSRGYLGQPELTAERFVIHPVTGERLYRTGDLARLLPDGSMAYLGRTDDQVKLRGFRIELGEIESVLQESGYVSRSVVVLRGAESTRRLLAYIVPEAGYAEAALLSYLEERLPDYMIPSAVITLDVLPLTSNGKVDKRALPDPEAAQLSAAGYVAPKNATETQLVTIWQEALHVERIGVHDDFFRLGGDSIIAIGVISKIREVFNRAVRLYDLYQQPSVSKLAVVLEQTAVIAPVESEQHIAVKAEVSALKENILSMLTDTGNIADIYPMSDIQGGMVSASLLNPELAMYHDQFAYVFPADLNIPVLEKAFSLLIEKYEIFRTSFNLYLHTEGLQFLHKHIPVRFTQLDWTDISAVNAADRLAAYLREQRLHPFDVEQAPLWRGTLIQLSDQYVFVFEFHHAMIDGWSMASFNTELNNLYATLLTAPAPAALPTLKSSYRDFIIESLVEKRSALHKDFWQSEMSGYQRLDIFTTADTDERVTKVYDAAFLNMLKEKAQKDGISVKSVFLGAYVYVLGMLTHEPELTTGIVTNTRPLIPDGERMLGCFLNSVPLRIQKQHTDGTWKAWFTAIEQRLVVLKEHDRTSLYEIVKASGASFSEENAFFDTLFNFVNFHVYNNLDDGHVEKGLLAAGIDALYEGKQTLNTGFESTNTFLNCAVSLTGGVLAVSYVLRKQLKSTVTLHEFHSWFQAILEKYLYHYDDVADRNAILEVTPARVPLICNRTIPYPADKSVGELFSEQASVHPAVAALSFEDTILSYAELDAWSNRLAAYLVQLGVGAESLIPVCIDRSADLIITLLGILKAGAAFVPIDPRYPQQRIEQMLSETECTIAIVHSEYRGFFNNTVQVLTLEALQPLLGLLPAAPVAVPVTADSLAYVMYTSGSTGRPKGVMVTHRNIVSLALGSGFLDWSADDVLLSTGSPSFDASTIEYWGTLLNGATLVLAAEDKLLDSSQLKETIIDHGVTRMWFTAGWLHQLVDTDISIFSRLQTVMAGGEKLSATHISRLRAAYPDLTIINGYGPTENTTFSLTYCIKELTAGQSVPIGYPLSNRTAYILDNRLQTLPVGVPGELYVGGAGLSRGYLGQPELTAARFIIHPVSGERLYRTGDLARVLPDGSIGYLGRTDDQVKLRGFRIELGEIEQVLQESGMVNHGIVILQGEDSTKRLLAYIVPADGYDETSLLSYLGTRLPDYMIPAAIITLDALPLTNNGKVDKRALPDPGSECQQRDTYVAPRNEMEQALADLWKQALNVARVGIYDDFFQLGGDSIRAIGIVSSLRKHFDSRIKLYDLYSPGHIAGLSALISDLRSQDDDGEDGLRNEVKTEMAALLQHALAVLPDSHHIEDVYPMSDIQSGMIYASLLNPGKGVYHDQFIYPFAIDTQPALLTQAFMQLVQRHSILRTAFNLDINEEGVQVVYKSIPVHITQLDWSATDRVHAGEQLQAYLAAERAKPFDVTKAPLWRCTLIRSRDQYSFVLQFHHALLDGWSVASLNTEFNNNYLALLRDNNMKALPPLKASYKDFVIDSLVEKKRTAGDLFWRQEMDGYKRLDIFTKEVVDERFVRTHPAEYLEQLKQKATTDKISLKALFLAAQLYALGMITAEEEITVGVVTNNRPPIEDGDKILGCFLNTIPFRYYTREEGLTWKDWFENVAGELLRLQEHERTPLSEIARQTGEPGHDRNPFFDVIINFINFHVYDGLQDAIFDKGTATYEEASQLDNGNETTNTFLDCTVSVTGGVLNVIYSLRRAWYADISLERIHTYFTAVLDAYLYQYEMRVNRLYVLGEKETNTLLHQFNPGPVVYPAHLTLTTLFEEHVFWTPTAPALRDNDTVLTYSELNQQADQVAGWLQEQGIKANALVGICTGRTKELIIGILGVLKAGGAYLPLDPNYPQGRLDYMLKDAGARIVLVTAETEEAIGGLLQDAHTLQRLDAPDIWETMPADWPVVAAAQPDDLAYVMYTSGSTGQPKGVAITHKNIISLIRGGNFAGFGPFDSMLSTGSPSFDACTLEYWAMLLNGGQLVLAPEHELLDSNILKHKIAALGITKMWISAGWLHQLIETDIQLLRPLKMLFTGGEKVSSRHINQLRKALPDLEVFNAYGPTENSVISLSSHLVKKHYDGDLPIGKPLANRTAYVLDKLQRLLPVGIPGELCVGGDGLGQGYINKPALTAEKFILHTVGTDTPVRLYRTGDLVRWRKDGQMDFLGRGDDQVKIRGYRIEPGEIEWHIANTPFVSQAVVLVKGEGNARQLVAYVIPTAAYNKVALLTQLQQHLPPHMVPSVIVPLEKWPLTSNMKIDKLALPDAAIAAPQKEYVAPRTQQELLLANIWEQLLGVSQISVHDDFFELGGHSLILMRVNARIKKDLGLDVPVKRLFEFRTVAMLASYLDVLAPVKQTAVADYDVFEL</sequence>
<evidence type="ECO:0000256" key="2">
    <source>
        <dbReference type="ARBA" id="ARBA00022450"/>
    </source>
</evidence>
<dbReference type="InterPro" id="IPR036736">
    <property type="entry name" value="ACP-like_sf"/>
</dbReference>
<dbReference type="SUPFAM" id="SSF47336">
    <property type="entry name" value="ACP-like"/>
    <property type="match status" value="3"/>
</dbReference>
<dbReference type="InterPro" id="IPR001242">
    <property type="entry name" value="Condensation_dom"/>
</dbReference>
<dbReference type="PANTHER" id="PTHR45527:SF1">
    <property type="entry name" value="FATTY ACID SYNTHASE"/>
    <property type="match status" value="1"/>
</dbReference>
<dbReference type="NCBIfam" id="TIGR01733">
    <property type="entry name" value="AA-adenyl-dom"/>
    <property type="match status" value="3"/>
</dbReference>
<dbReference type="Pfam" id="PF13193">
    <property type="entry name" value="AMP-binding_C"/>
    <property type="match status" value="2"/>
</dbReference>
<protein>
    <submittedName>
        <fullName evidence="5">Amino acid adenylation domain-containing protein</fullName>
    </submittedName>
</protein>
<dbReference type="Pfam" id="PF00501">
    <property type="entry name" value="AMP-binding"/>
    <property type="match status" value="3"/>
</dbReference>
<dbReference type="GO" id="GO:0005737">
    <property type="term" value="C:cytoplasm"/>
    <property type="evidence" value="ECO:0007669"/>
    <property type="project" value="TreeGrafter"/>
</dbReference>
<dbReference type="GO" id="GO:0003824">
    <property type="term" value="F:catalytic activity"/>
    <property type="evidence" value="ECO:0007669"/>
    <property type="project" value="InterPro"/>
</dbReference>
<dbReference type="Gene3D" id="2.30.38.10">
    <property type="entry name" value="Luciferase, Domain 3"/>
    <property type="match status" value="3"/>
</dbReference>
<name>A0A6B9ZMU8_9BACT</name>
<dbReference type="InterPro" id="IPR010071">
    <property type="entry name" value="AA_adenyl_dom"/>
</dbReference>
<dbReference type="Pfam" id="PF00550">
    <property type="entry name" value="PP-binding"/>
    <property type="match status" value="3"/>
</dbReference>
<dbReference type="PANTHER" id="PTHR45527">
    <property type="entry name" value="NONRIBOSOMAL PEPTIDE SYNTHETASE"/>
    <property type="match status" value="1"/>
</dbReference>
<dbReference type="Proteomes" id="UP000476411">
    <property type="component" value="Chromosome"/>
</dbReference>
<dbReference type="GO" id="GO:0072330">
    <property type="term" value="P:monocarboxylic acid biosynthetic process"/>
    <property type="evidence" value="ECO:0007669"/>
    <property type="project" value="UniProtKB-ARBA"/>
</dbReference>
<dbReference type="InterPro" id="IPR020806">
    <property type="entry name" value="PKS_PP-bd"/>
</dbReference>
<dbReference type="InterPro" id="IPR023213">
    <property type="entry name" value="CAT-like_dom_sf"/>
</dbReference>
<dbReference type="Gene3D" id="3.40.50.980">
    <property type="match status" value="6"/>
</dbReference>
<dbReference type="InterPro" id="IPR009081">
    <property type="entry name" value="PP-bd_ACP"/>
</dbReference>